<gene>
    <name evidence="5" type="ORF">EPR50_G00188620</name>
</gene>
<dbReference type="EMBL" id="SCKG01000018">
    <property type="protein sequence ID" value="TDH00468.1"/>
    <property type="molecule type" value="Genomic_DNA"/>
</dbReference>
<dbReference type="SMART" id="SM00397">
    <property type="entry name" value="t_SNARE"/>
    <property type="match status" value="1"/>
</dbReference>
<dbReference type="GO" id="GO:0005484">
    <property type="term" value="F:SNAP receptor activity"/>
    <property type="evidence" value="ECO:0007669"/>
    <property type="project" value="InterPro"/>
</dbReference>
<reference evidence="5 6" key="1">
    <citation type="submission" date="2019-01" db="EMBL/GenBank/DDBJ databases">
        <title>A chromosome-scale genome assembly of the yellow perch, Perca flavescens.</title>
        <authorList>
            <person name="Feron R."/>
            <person name="Morvezen R."/>
            <person name="Bestin A."/>
            <person name="Haffray P."/>
            <person name="Klopp C."/>
            <person name="Zahm M."/>
            <person name="Cabau C."/>
            <person name="Roques C."/>
            <person name="Donnadieu C."/>
            <person name="Bouchez O."/>
            <person name="Christie M."/>
            <person name="Larson W."/>
            <person name="Guiguen Y."/>
        </authorList>
    </citation>
    <scope>NUCLEOTIDE SEQUENCE [LARGE SCALE GENOMIC DNA]</scope>
    <source>
        <strain evidence="5">YP-PL-M2</strain>
        <tissue evidence="5">Blood</tissue>
    </source>
</reference>
<dbReference type="GO" id="GO:0006886">
    <property type="term" value="P:intracellular protein transport"/>
    <property type="evidence" value="ECO:0007669"/>
    <property type="project" value="InterPro"/>
</dbReference>
<dbReference type="GO" id="GO:0008021">
    <property type="term" value="C:synaptic vesicle"/>
    <property type="evidence" value="ECO:0007669"/>
    <property type="project" value="TreeGrafter"/>
</dbReference>
<dbReference type="PANTHER" id="PTHR19957:SF30">
    <property type="entry name" value="SYNTAXIN-11"/>
    <property type="match status" value="1"/>
</dbReference>
<dbReference type="InterPro" id="IPR000727">
    <property type="entry name" value="T_SNARE_dom"/>
</dbReference>
<dbReference type="GO" id="GO:0031201">
    <property type="term" value="C:SNARE complex"/>
    <property type="evidence" value="ECO:0007669"/>
    <property type="project" value="TreeGrafter"/>
</dbReference>
<dbReference type="GO" id="GO:0000149">
    <property type="term" value="F:SNARE binding"/>
    <property type="evidence" value="ECO:0007669"/>
    <property type="project" value="TreeGrafter"/>
</dbReference>
<keyword evidence="2" id="KW-0175">Coiled coil</keyword>
<evidence type="ECO:0000313" key="6">
    <source>
        <dbReference type="Proteomes" id="UP000295070"/>
    </source>
</evidence>
<dbReference type="STRING" id="8167.A0A484CFC5"/>
<dbReference type="GO" id="GO:0031629">
    <property type="term" value="P:synaptic vesicle fusion to presynaptic active zone membrane"/>
    <property type="evidence" value="ECO:0007669"/>
    <property type="project" value="TreeGrafter"/>
</dbReference>
<dbReference type="PROSITE" id="PS50192">
    <property type="entry name" value="T_SNARE"/>
    <property type="match status" value="1"/>
</dbReference>
<dbReference type="Proteomes" id="UP000295070">
    <property type="component" value="Chromosome 18"/>
</dbReference>
<dbReference type="Pfam" id="PF00804">
    <property type="entry name" value="Syntaxin"/>
    <property type="match status" value="1"/>
</dbReference>
<dbReference type="AlphaFoldDB" id="A0A484CFC5"/>
<evidence type="ECO:0000256" key="1">
    <source>
        <dbReference type="ARBA" id="ARBA00009063"/>
    </source>
</evidence>
<evidence type="ECO:0000313" key="5">
    <source>
        <dbReference type="EMBL" id="TDH00468.1"/>
    </source>
</evidence>
<proteinExistence type="inferred from homology"/>
<dbReference type="InterPro" id="IPR045242">
    <property type="entry name" value="Syntaxin"/>
</dbReference>
<sequence length="310" mass="35717">MLYQKWEPVTRGRMRDMLERLQTIKEEQDCEPEFFGADCDVDKEPQQAMVFEDSSPIDNILREAHSIRKEISLLHLQVKRLSTHNERFSTSVRRLTLLKKDSDSIARGIQQRGEALHVRLQGLGKESSGLEVKEGPNSAVSRIARTQYDTLTRAFHAAMSDYNEAEEMQRNSCRRRIQRQASIMGTEITDVQLDVMVDKGGEGWAELSQSLQSPGGSSSRWAMCEIKSRHKELMELEVRLKEVHELFLHMAVMVEEQGSMLDNIESNVCGTQECVEKINVDIKKALQYKRKNPFQQCCPCLPCWRHNQTF</sequence>
<keyword evidence="6" id="KW-1185">Reference proteome</keyword>
<dbReference type="InterPro" id="IPR006012">
    <property type="entry name" value="Syntaxin/epimorphin_CS"/>
</dbReference>
<comment type="similarity">
    <text evidence="1 3">Belongs to the syntaxin family.</text>
</comment>
<protein>
    <recommendedName>
        <fullName evidence="4">t-SNARE coiled-coil homology domain-containing protein</fullName>
    </recommendedName>
</protein>
<evidence type="ECO:0000259" key="4">
    <source>
        <dbReference type="PROSITE" id="PS50192"/>
    </source>
</evidence>
<accession>A0A484CFC5</accession>
<evidence type="ECO:0000256" key="3">
    <source>
        <dbReference type="RuleBase" id="RU003858"/>
    </source>
</evidence>
<feature type="domain" description="T-SNARE coiled-coil homology" evidence="4">
    <location>
        <begin position="223"/>
        <end position="285"/>
    </location>
</feature>
<dbReference type="InterPro" id="IPR010989">
    <property type="entry name" value="SNARE"/>
</dbReference>
<comment type="caution">
    <text evidence="5">The sequence shown here is derived from an EMBL/GenBank/DDBJ whole genome shotgun (WGS) entry which is preliminary data.</text>
</comment>
<dbReference type="InterPro" id="IPR006011">
    <property type="entry name" value="Syntaxin_N"/>
</dbReference>
<dbReference type="PANTHER" id="PTHR19957">
    <property type="entry name" value="SYNTAXIN"/>
    <property type="match status" value="1"/>
</dbReference>
<dbReference type="GO" id="GO:0048787">
    <property type="term" value="C:presynaptic active zone membrane"/>
    <property type="evidence" value="ECO:0007669"/>
    <property type="project" value="TreeGrafter"/>
</dbReference>
<dbReference type="GO" id="GO:0048278">
    <property type="term" value="P:vesicle docking"/>
    <property type="evidence" value="ECO:0007669"/>
    <property type="project" value="TreeGrafter"/>
</dbReference>
<organism evidence="5 6">
    <name type="scientific">Perca flavescens</name>
    <name type="common">American yellow perch</name>
    <name type="synonym">Morone flavescens</name>
    <dbReference type="NCBI Taxonomy" id="8167"/>
    <lineage>
        <taxon>Eukaryota</taxon>
        <taxon>Metazoa</taxon>
        <taxon>Chordata</taxon>
        <taxon>Craniata</taxon>
        <taxon>Vertebrata</taxon>
        <taxon>Euteleostomi</taxon>
        <taxon>Actinopterygii</taxon>
        <taxon>Neopterygii</taxon>
        <taxon>Teleostei</taxon>
        <taxon>Neoteleostei</taxon>
        <taxon>Acanthomorphata</taxon>
        <taxon>Eupercaria</taxon>
        <taxon>Perciformes</taxon>
        <taxon>Percoidei</taxon>
        <taxon>Percidae</taxon>
        <taxon>Percinae</taxon>
        <taxon>Perca</taxon>
    </lineage>
</organism>
<dbReference type="SUPFAM" id="SSF47661">
    <property type="entry name" value="t-snare proteins"/>
    <property type="match status" value="1"/>
</dbReference>
<dbReference type="Gene3D" id="1.20.58.70">
    <property type="match status" value="1"/>
</dbReference>
<dbReference type="PROSITE" id="PS00914">
    <property type="entry name" value="SYNTAXIN"/>
    <property type="match status" value="1"/>
</dbReference>
<dbReference type="Gene3D" id="1.20.5.110">
    <property type="match status" value="1"/>
</dbReference>
<dbReference type="SMART" id="SM00503">
    <property type="entry name" value="SynN"/>
    <property type="match status" value="1"/>
</dbReference>
<name>A0A484CFC5_PERFV</name>
<evidence type="ECO:0000256" key="2">
    <source>
        <dbReference type="ARBA" id="ARBA00023054"/>
    </source>
</evidence>